<dbReference type="Proteomes" id="UP000337909">
    <property type="component" value="Unassembled WGS sequence"/>
</dbReference>
<name>A0A5E6ZLD2_PSEFL</name>
<evidence type="ECO:0000313" key="8">
    <source>
        <dbReference type="Proteomes" id="UP000337909"/>
    </source>
</evidence>
<keyword evidence="5 6" id="KW-0472">Membrane</keyword>
<gene>
    <name evidence="7" type="ORF">PS691_00166</name>
</gene>
<evidence type="ECO:0000256" key="4">
    <source>
        <dbReference type="ARBA" id="ARBA00022989"/>
    </source>
</evidence>
<dbReference type="InterPro" id="IPR002549">
    <property type="entry name" value="AI-2E-like"/>
</dbReference>
<dbReference type="GO" id="GO:0055085">
    <property type="term" value="P:transmembrane transport"/>
    <property type="evidence" value="ECO:0007669"/>
    <property type="project" value="TreeGrafter"/>
</dbReference>
<comment type="subcellular location">
    <subcellularLocation>
        <location evidence="1">Membrane</location>
        <topology evidence="1">Multi-pass membrane protein</topology>
    </subcellularLocation>
</comment>
<comment type="similarity">
    <text evidence="2">Belongs to the autoinducer-2 exporter (AI-2E) (TC 2.A.86) family.</text>
</comment>
<protein>
    <submittedName>
        <fullName evidence="7">Sodium-lithium/proton antiporter</fullName>
    </submittedName>
</protein>
<evidence type="ECO:0000256" key="1">
    <source>
        <dbReference type="ARBA" id="ARBA00004141"/>
    </source>
</evidence>
<proteinExistence type="inferred from homology"/>
<accession>A0A5E6ZLD2</accession>
<keyword evidence="3 6" id="KW-0812">Transmembrane</keyword>
<feature type="transmembrane region" description="Helical" evidence="6">
    <location>
        <begin position="307"/>
        <end position="336"/>
    </location>
</feature>
<dbReference type="EMBL" id="CABVHQ010000001">
    <property type="protein sequence ID" value="VVN67016.1"/>
    <property type="molecule type" value="Genomic_DNA"/>
</dbReference>
<organism evidence="7 8">
    <name type="scientific">Pseudomonas fluorescens</name>
    <dbReference type="NCBI Taxonomy" id="294"/>
    <lineage>
        <taxon>Bacteria</taxon>
        <taxon>Pseudomonadati</taxon>
        <taxon>Pseudomonadota</taxon>
        <taxon>Gammaproteobacteria</taxon>
        <taxon>Pseudomonadales</taxon>
        <taxon>Pseudomonadaceae</taxon>
        <taxon>Pseudomonas</taxon>
    </lineage>
</organism>
<feature type="transmembrane region" description="Helical" evidence="6">
    <location>
        <begin position="7"/>
        <end position="40"/>
    </location>
</feature>
<evidence type="ECO:0000313" key="7">
    <source>
        <dbReference type="EMBL" id="VVN67016.1"/>
    </source>
</evidence>
<dbReference type="AlphaFoldDB" id="A0A5E6ZLD2"/>
<feature type="transmembrane region" description="Helical" evidence="6">
    <location>
        <begin position="241"/>
        <end position="263"/>
    </location>
</feature>
<dbReference type="Pfam" id="PF01594">
    <property type="entry name" value="AI-2E_transport"/>
    <property type="match status" value="1"/>
</dbReference>
<sequence length="393" mass="42248">MADTRRWVWLGGVILLFAFVYLLHPILTPFLVALLLAYLFDPLVDRLEALGLSRTWGVVAVFALFCVIVMTLLLVLVPMLAKQLLRLYELLPQMLDWLQHTAMPWAQSKLGLADGFWKFDKIKAAITEHMGQTTDIVGIVLSQATASGLALIALLANLVLIPVVSFYLLRDWDLMMAKIRSLLPRDREERAVILAGECHEVLGAFVRGQLLVMVALGVIYSAGLMLVGLELGLLIGMIAGLAAIVPYMGFVIGIGAALVAGLFQFGGDLYPMVGIVAVFMVGQALEGMVLTPLLVGDRIGLHPVAVIFAILAGGELFGFTGILLALPVAAVIMVLVRHVHDLYKDSDIYTGVEDPVTPSDVLPKAARGNAELALGVPGTVTSTVKQTPPILPG</sequence>
<evidence type="ECO:0000256" key="6">
    <source>
        <dbReference type="SAM" id="Phobius"/>
    </source>
</evidence>
<reference evidence="7 8" key="1">
    <citation type="submission" date="2019-09" db="EMBL/GenBank/DDBJ databases">
        <authorList>
            <person name="Chandra G."/>
            <person name="Truman W A."/>
        </authorList>
    </citation>
    <scope>NUCLEOTIDE SEQUENCE [LARGE SCALE GENOMIC DNA]</scope>
    <source>
        <strain evidence="7">PS691</strain>
    </source>
</reference>
<evidence type="ECO:0000256" key="2">
    <source>
        <dbReference type="ARBA" id="ARBA00009773"/>
    </source>
</evidence>
<evidence type="ECO:0000256" key="3">
    <source>
        <dbReference type="ARBA" id="ARBA00022692"/>
    </source>
</evidence>
<feature type="transmembrane region" description="Helical" evidence="6">
    <location>
        <begin position="60"/>
        <end position="81"/>
    </location>
</feature>
<dbReference type="PANTHER" id="PTHR21716">
    <property type="entry name" value="TRANSMEMBRANE PROTEIN"/>
    <property type="match status" value="1"/>
</dbReference>
<evidence type="ECO:0000256" key="5">
    <source>
        <dbReference type="ARBA" id="ARBA00023136"/>
    </source>
</evidence>
<feature type="transmembrane region" description="Helical" evidence="6">
    <location>
        <begin position="269"/>
        <end position="295"/>
    </location>
</feature>
<keyword evidence="4 6" id="KW-1133">Transmembrane helix</keyword>
<dbReference type="GO" id="GO:0016020">
    <property type="term" value="C:membrane"/>
    <property type="evidence" value="ECO:0007669"/>
    <property type="project" value="UniProtKB-SubCell"/>
</dbReference>
<dbReference type="PANTHER" id="PTHR21716:SF64">
    <property type="entry name" value="AI-2 TRANSPORT PROTEIN TQSA"/>
    <property type="match status" value="1"/>
</dbReference>
<feature type="transmembrane region" description="Helical" evidence="6">
    <location>
        <begin position="149"/>
        <end position="169"/>
    </location>
</feature>
<feature type="transmembrane region" description="Helical" evidence="6">
    <location>
        <begin position="210"/>
        <end position="229"/>
    </location>
</feature>